<sequence length="479" mass="53559">MQPIHAPNPVDRLLESMQAFEFHNPNHRSFPPVAEGHEDNNTFPTNTLQPPKGCPQNVEGSYAGFDKASRPFPVAASLNEISMGATLELVRGHIHANIHPGLSDYQNIFEAGGDSLLAARIHRGIVQSLHASAPAVSDIVVRSLPHRLAFAFPTIITLAAFVYGLLVRDTQKSPDSPFKSIPVSILNQKDQTIVRLREPVSAEPPLILVHGGSGHVFAFGYMQADFKTGLWAIQVTKDTPRTSFVAQTDFYYTKIKEAQPRGPYRIGGYCAGALIACRIARLLEKNGDEVVQLVLIDNSPFMSLFPHSDVDISANFGDPHVLRQYHDRRVRSLCKAMLSWADPWWHKFSEVVWERWNGRVRSDDMPELMATAYQNLVEGSARAFDFMLGLTASGRKGYPEVTAALIKWMKEVRAPVTLYKASDGPMSNISAHLEKEWWAFGLDWCCENVQVVELDATHTGILDCEQLVEAMQKWERHSY</sequence>
<dbReference type="InterPro" id="IPR029058">
    <property type="entry name" value="AB_hydrolase_fold"/>
</dbReference>
<dbReference type="InterPro" id="IPR001031">
    <property type="entry name" value="Thioesterase"/>
</dbReference>
<dbReference type="Gene3D" id="3.40.50.1820">
    <property type="entry name" value="alpha/beta hydrolase"/>
    <property type="match status" value="1"/>
</dbReference>
<dbReference type="Pfam" id="PF00975">
    <property type="entry name" value="Thioesterase"/>
    <property type="match status" value="1"/>
</dbReference>
<evidence type="ECO:0000259" key="1">
    <source>
        <dbReference type="Pfam" id="PF00975"/>
    </source>
</evidence>
<comment type="caution">
    <text evidence="2">The sequence shown here is derived from an EMBL/GenBank/DDBJ whole genome shotgun (WGS) entry which is preliminary data.</text>
</comment>
<dbReference type="Proteomes" id="UP001215598">
    <property type="component" value="Unassembled WGS sequence"/>
</dbReference>
<evidence type="ECO:0000313" key="3">
    <source>
        <dbReference type="Proteomes" id="UP001215598"/>
    </source>
</evidence>
<reference evidence="2" key="1">
    <citation type="submission" date="2023-03" db="EMBL/GenBank/DDBJ databases">
        <title>Massive genome expansion in bonnet fungi (Mycena s.s.) driven by repeated elements and novel gene families across ecological guilds.</title>
        <authorList>
            <consortium name="Lawrence Berkeley National Laboratory"/>
            <person name="Harder C.B."/>
            <person name="Miyauchi S."/>
            <person name="Viragh M."/>
            <person name="Kuo A."/>
            <person name="Thoen E."/>
            <person name="Andreopoulos B."/>
            <person name="Lu D."/>
            <person name="Skrede I."/>
            <person name="Drula E."/>
            <person name="Henrissat B."/>
            <person name="Morin E."/>
            <person name="Kohler A."/>
            <person name="Barry K."/>
            <person name="LaButti K."/>
            <person name="Morin E."/>
            <person name="Salamov A."/>
            <person name="Lipzen A."/>
            <person name="Mereny Z."/>
            <person name="Hegedus B."/>
            <person name="Baldrian P."/>
            <person name="Stursova M."/>
            <person name="Weitz H."/>
            <person name="Taylor A."/>
            <person name="Grigoriev I.V."/>
            <person name="Nagy L.G."/>
            <person name="Martin F."/>
            <person name="Kauserud H."/>
        </authorList>
    </citation>
    <scope>NUCLEOTIDE SEQUENCE</scope>
    <source>
        <strain evidence="2">CBHHK182m</strain>
    </source>
</reference>
<dbReference type="EMBL" id="JARKIB010000016">
    <property type="protein sequence ID" value="KAJ7770525.1"/>
    <property type="molecule type" value="Genomic_DNA"/>
</dbReference>
<accession>A0AAD7JRT0</accession>
<protein>
    <submittedName>
        <fullName evidence="2">Alpha/Beta hydrolase protein</fullName>
    </submittedName>
</protein>
<keyword evidence="2" id="KW-0378">Hydrolase</keyword>
<keyword evidence="3" id="KW-1185">Reference proteome</keyword>
<organism evidence="2 3">
    <name type="scientific">Mycena metata</name>
    <dbReference type="NCBI Taxonomy" id="1033252"/>
    <lineage>
        <taxon>Eukaryota</taxon>
        <taxon>Fungi</taxon>
        <taxon>Dikarya</taxon>
        <taxon>Basidiomycota</taxon>
        <taxon>Agaricomycotina</taxon>
        <taxon>Agaricomycetes</taxon>
        <taxon>Agaricomycetidae</taxon>
        <taxon>Agaricales</taxon>
        <taxon>Marasmiineae</taxon>
        <taxon>Mycenaceae</taxon>
        <taxon>Mycena</taxon>
    </lineage>
</organism>
<proteinExistence type="predicted"/>
<evidence type="ECO:0000313" key="2">
    <source>
        <dbReference type="EMBL" id="KAJ7770525.1"/>
    </source>
</evidence>
<dbReference type="SUPFAM" id="SSF53474">
    <property type="entry name" value="alpha/beta-Hydrolases"/>
    <property type="match status" value="1"/>
</dbReference>
<dbReference type="GO" id="GO:0016787">
    <property type="term" value="F:hydrolase activity"/>
    <property type="evidence" value="ECO:0007669"/>
    <property type="project" value="UniProtKB-KW"/>
</dbReference>
<name>A0AAD7JRT0_9AGAR</name>
<gene>
    <name evidence="2" type="ORF">B0H16DRAFT_1685819</name>
</gene>
<dbReference type="AlphaFoldDB" id="A0AAD7JRT0"/>
<feature type="domain" description="Thioesterase" evidence="1">
    <location>
        <begin position="205"/>
        <end position="300"/>
    </location>
</feature>